<name>A0A699YUY3_HAELA</name>
<gene>
    <name evidence="12" type="ORF">HaLaN_09231</name>
</gene>
<keyword evidence="13" id="KW-1185">Reference proteome</keyword>
<feature type="signal peptide" evidence="11">
    <location>
        <begin position="1"/>
        <end position="21"/>
    </location>
</feature>
<sequence>MFGQRLFHFHLAFLAMPPAAAWNNSWKARASAVQSEAERLLAGARDLEESIGVSLSARRYEVNRLELTLSIGSFAAAIGAMIAGIFGMNMKSMLEMSVASFWGISGAIVVGCIGVFVAIMRYTRKKRIL</sequence>
<evidence type="ECO:0000256" key="4">
    <source>
        <dbReference type="ARBA" id="ARBA00022692"/>
    </source>
</evidence>
<evidence type="ECO:0000256" key="6">
    <source>
        <dbReference type="ARBA" id="ARBA00022946"/>
    </source>
</evidence>
<evidence type="ECO:0000256" key="7">
    <source>
        <dbReference type="ARBA" id="ARBA00022989"/>
    </source>
</evidence>
<accession>A0A699YUY3</accession>
<evidence type="ECO:0000313" key="13">
    <source>
        <dbReference type="Proteomes" id="UP000485058"/>
    </source>
</evidence>
<dbReference type="InterPro" id="IPR039204">
    <property type="entry name" value="MRS2-like"/>
</dbReference>
<evidence type="ECO:0000256" key="8">
    <source>
        <dbReference type="ARBA" id="ARBA00023065"/>
    </source>
</evidence>
<keyword evidence="4 10" id="KW-0812">Transmembrane</keyword>
<evidence type="ECO:0000256" key="10">
    <source>
        <dbReference type="SAM" id="Phobius"/>
    </source>
</evidence>
<keyword evidence="3" id="KW-0813">Transport</keyword>
<keyword evidence="9 10" id="KW-0472">Membrane</keyword>
<reference evidence="12 13" key="1">
    <citation type="submission" date="2020-02" db="EMBL/GenBank/DDBJ databases">
        <title>Draft genome sequence of Haematococcus lacustris strain NIES-144.</title>
        <authorList>
            <person name="Morimoto D."/>
            <person name="Nakagawa S."/>
            <person name="Yoshida T."/>
            <person name="Sawayama S."/>
        </authorList>
    </citation>
    <scope>NUCLEOTIDE SEQUENCE [LARGE SCALE GENOMIC DNA]</scope>
    <source>
        <strain evidence="12 13">NIES-144</strain>
    </source>
</reference>
<comment type="similarity">
    <text evidence="2">Belongs to the CorA metal ion transporter (MIT) (TC 1.A.35.5) family.</text>
</comment>
<dbReference type="AlphaFoldDB" id="A0A699YUY3"/>
<feature type="chain" id="PRO_5025573042" description="Magnesium transporter" evidence="11">
    <location>
        <begin position="22"/>
        <end position="129"/>
    </location>
</feature>
<keyword evidence="8" id="KW-0406">Ion transport</keyword>
<evidence type="ECO:0000256" key="1">
    <source>
        <dbReference type="ARBA" id="ARBA00004141"/>
    </source>
</evidence>
<evidence type="ECO:0000256" key="2">
    <source>
        <dbReference type="ARBA" id="ARBA00007535"/>
    </source>
</evidence>
<dbReference type="GO" id="GO:0015095">
    <property type="term" value="F:magnesium ion transmembrane transporter activity"/>
    <property type="evidence" value="ECO:0007669"/>
    <property type="project" value="TreeGrafter"/>
</dbReference>
<keyword evidence="7 10" id="KW-1133">Transmembrane helix</keyword>
<dbReference type="EMBL" id="BLLF01000604">
    <property type="protein sequence ID" value="GFH13361.1"/>
    <property type="molecule type" value="Genomic_DNA"/>
</dbReference>
<dbReference type="SUPFAM" id="SSF144083">
    <property type="entry name" value="Magnesium transport protein CorA, transmembrane region"/>
    <property type="match status" value="1"/>
</dbReference>
<dbReference type="GO" id="GO:0016020">
    <property type="term" value="C:membrane"/>
    <property type="evidence" value="ECO:0007669"/>
    <property type="project" value="UniProtKB-SubCell"/>
</dbReference>
<dbReference type="PANTHER" id="PTHR13890">
    <property type="entry name" value="RNA SPLICING PROTEIN MRS2, MITOCHONDRIAL"/>
    <property type="match status" value="1"/>
</dbReference>
<evidence type="ECO:0000313" key="12">
    <source>
        <dbReference type="EMBL" id="GFH13361.1"/>
    </source>
</evidence>
<feature type="transmembrane region" description="Helical" evidence="10">
    <location>
        <begin position="67"/>
        <end position="87"/>
    </location>
</feature>
<keyword evidence="6" id="KW-0809">Transit peptide</keyword>
<dbReference type="Gene3D" id="1.20.58.340">
    <property type="entry name" value="Magnesium transport protein CorA, transmembrane region"/>
    <property type="match status" value="1"/>
</dbReference>
<evidence type="ECO:0000256" key="5">
    <source>
        <dbReference type="ARBA" id="ARBA00022842"/>
    </source>
</evidence>
<protein>
    <recommendedName>
        <fullName evidence="14">Magnesium transporter</fullName>
    </recommendedName>
</protein>
<proteinExistence type="inferred from homology"/>
<keyword evidence="11" id="KW-0732">Signal</keyword>
<keyword evidence="5" id="KW-0460">Magnesium</keyword>
<evidence type="ECO:0000256" key="3">
    <source>
        <dbReference type="ARBA" id="ARBA00022448"/>
    </source>
</evidence>
<evidence type="ECO:0000256" key="9">
    <source>
        <dbReference type="ARBA" id="ARBA00023136"/>
    </source>
</evidence>
<dbReference type="PANTHER" id="PTHR13890:SF0">
    <property type="entry name" value="MAGNESIUM TRANSPORTER MRS2 HOMOLOG, MITOCHONDRIAL"/>
    <property type="match status" value="1"/>
</dbReference>
<comment type="caution">
    <text evidence="12">The sequence shown here is derived from an EMBL/GenBank/DDBJ whole genome shotgun (WGS) entry which is preliminary data.</text>
</comment>
<evidence type="ECO:0000256" key="11">
    <source>
        <dbReference type="SAM" id="SignalP"/>
    </source>
</evidence>
<dbReference type="InterPro" id="IPR002523">
    <property type="entry name" value="MgTranspt_CorA/ZnTranspt_ZntB"/>
</dbReference>
<dbReference type="Proteomes" id="UP000485058">
    <property type="component" value="Unassembled WGS sequence"/>
</dbReference>
<evidence type="ECO:0008006" key="14">
    <source>
        <dbReference type="Google" id="ProtNLM"/>
    </source>
</evidence>
<comment type="subcellular location">
    <subcellularLocation>
        <location evidence="1">Membrane</location>
        <topology evidence="1">Multi-pass membrane protein</topology>
    </subcellularLocation>
</comment>
<dbReference type="Pfam" id="PF01544">
    <property type="entry name" value="CorA"/>
    <property type="match status" value="1"/>
</dbReference>
<dbReference type="InterPro" id="IPR045863">
    <property type="entry name" value="CorA_TM1_TM2"/>
</dbReference>
<organism evidence="12 13">
    <name type="scientific">Haematococcus lacustris</name>
    <name type="common">Green alga</name>
    <name type="synonym">Haematococcus pluvialis</name>
    <dbReference type="NCBI Taxonomy" id="44745"/>
    <lineage>
        <taxon>Eukaryota</taxon>
        <taxon>Viridiplantae</taxon>
        <taxon>Chlorophyta</taxon>
        <taxon>core chlorophytes</taxon>
        <taxon>Chlorophyceae</taxon>
        <taxon>CS clade</taxon>
        <taxon>Chlamydomonadales</taxon>
        <taxon>Haematococcaceae</taxon>
        <taxon>Haematococcus</taxon>
    </lineage>
</organism>
<feature type="transmembrane region" description="Helical" evidence="10">
    <location>
        <begin position="99"/>
        <end position="119"/>
    </location>
</feature>